<dbReference type="STRING" id="883161.HMPREF9306_01583"/>
<dbReference type="PANTHER" id="PTHR30313">
    <property type="entry name" value="DNA PRIMASE"/>
    <property type="match status" value="1"/>
</dbReference>
<feature type="region of interest" description="Disordered" evidence="1">
    <location>
        <begin position="504"/>
        <end position="529"/>
    </location>
</feature>
<proteinExistence type="predicted"/>
<dbReference type="OrthoDB" id="7605626at2"/>
<dbReference type="Gene3D" id="3.40.1360.10">
    <property type="match status" value="1"/>
</dbReference>
<organism evidence="3 4">
    <name type="scientific">Propionimicrobium lymphophilum ACS-093-V-SCH5</name>
    <dbReference type="NCBI Taxonomy" id="883161"/>
    <lineage>
        <taxon>Bacteria</taxon>
        <taxon>Bacillati</taxon>
        <taxon>Actinomycetota</taxon>
        <taxon>Actinomycetes</taxon>
        <taxon>Propionibacteriales</taxon>
        <taxon>Propionibacteriaceae</taxon>
        <taxon>Propionimicrobium</taxon>
    </lineage>
</organism>
<dbReference type="EMBL" id="AGZR01000009">
    <property type="protein sequence ID" value="EPD32021.1"/>
    <property type="molecule type" value="Genomic_DNA"/>
</dbReference>
<feature type="compositionally biased region" description="Basic and acidic residues" evidence="1">
    <location>
        <begin position="509"/>
        <end position="520"/>
    </location>
</feature>
<dbReference type="InterPro" id="IPR050219">
    <property type="entry name" value="DnaG_primase"/>
</dbReference>
<dbReference type="AlphaFoldDB" id="S2VYS7"/>
<comment type="caution">
    <text evidence="3">The sequence shown here is derived from an EMBL/GenBank/DDBJ whole genome shotgun (WGS) entry which is preliminary data.</text>
</comment>
<dbReference type="GO" id="GO:0006269">
    <property type="term" value="P:DNA replication, synthesis of primer"/>
    <property type="evidence" value="ECO:0007669"/>
    <property type="project" value="TreeGrafter"/>
</dbReference>
<sequence length="529" mass="58012">MPIWAKNFISSCPKDMRKQVLSDPAWPQFVDAANQLPEIDQAQIVKLAAKLATDTRPETPEQWLAQAHKNLVTLKEVSFQGKLDQIPEPADLPPEQRHDDVPEAQITDDNETYSPVFDEDGNQLDTTSTERILELNKAAADYFASNYSAGPAAYIASRFGSDLKDDPRFNIGYAPAGWDNLTRHLQTTMNASNDELVDAGLAKYSSRGTLIDVFRDRVTIAMSDGDKILGFTGRANPADKHAPKYLNTPATKVFTKGNYLYGADQLDPDATPVLCEGPLDAIAITLNGDKNTTGLAQNKTIGIAPGGTALTQAQVAKLSKRFTKNPLLVLATDNDTAGQKAAARDYQLLVTAGADPRGLNLMDAKDPAEAAKANPTLLSAQLETSNLLSPSAITLIEQQKNEYIRQNLSHGDNQGLDANQLAALQKKAVQLLAPLPQESRQFATQEIAHALELDQDQQSLDVFTSDVENSAKVWLPPKETSYDWQELAAKYARSKVDWNQIAQYSEQRQQPDRLTEHQPPEQELPGLSL</sequence>
<dbReference type="GO" id="GO:0005737">
    <property type="term" value="C:cytoplasm"/>
    <property type="evidence" value="ECO:0007669"/>
    <property type="project" value="TreeGrafter"/>
</dbReference>
<keyword evidence="4" id="KW-1185">Reference proteome</keyword>
<evidence type="ECO:0000256" key="1">
    <source>
        <dbReference type="SAM" id="MobiDB-lite"/>
    </source>
</evidence>
<dbReference type="PANTHER" id="PTHR30313:SF2">
    <property type="entry name" value="DNA PRIMASE"/>
    <property type="match status" value="1"/>
</dbReference>
<dbReference type="Gene3D" id="3.90.980.10">
    <property type="entry name" value="DNA primase, catalytic core, N-terminal domain"/>
    <property type="match status" value="1"/>
</dbReference>
<evidence type="ECO:0000313" key="4">
    <source>
        <dbReference type="Proteomes" id="UP000014417"/>
    </source>
</evidence>
<dbReference type="RefSeq" id="WP_016456401.1">
    <property type="nucleotide sequence ID" value="NZ_KE150269.1"/>
</dbReference>
<dbReference type="InterPro" id="IPR006171">
    <property type="entry name" value="TOPRIM_dom"/>
</dbReference>
<dbReference type="InterPro" id="IPR013264">
    <property type="entry name" value="DNAG_N"/>
</dbReference>
<accession>S2VYS7</accession>
<gene>
    <name evidence="3" type="ORF">HMPREF9306_01583</name>
</gene>
<dbReference type="InterPro" id="IPR037068">
    <property type="entry name" value="DNA_primase_core_N_sf"/>
</dbReference>
<protein>
    <submittedName>
        <fullName evidence="3">DNA primase</fullName>
    </submittedName>
</protein>
<evidence type="ECO:0000313" key="3">
    <source>
        <dbReference type="EMBL" id="EPD32021.1"/>
    </source>
</evidence>
<dbReference type="HOGENOM" id="CLU_514677_0_0_11"/>
<dbReference type="Pfam" id="PF13155">
    <property type="entry name" value="Toprim_2"/>
    <property type="match status" value="1"/>
</dbReference>
<dbReference type="InterPro" id="IPR034151">
    <property type="entry name" value="TOPRIM_DnaG_bac"/>
</dbReference>
<reference evidence="3 4" key="1">
    <citation type="submission" date="2013-04" db="EMBL/GenBank/DDBJ databases">
        <title>The Genome Sequence of Propionimicrobium lymphophilum ACS-093-V-SCH5.</title>
        <authorList>
            <consortium name="The Broad Institute Genomics Platform"/>
            <person name="Earl A."/>
            <person name="Ward D."/>
            <person name="Feldgarden M."/>
            <person name="Gevers D."/>
            <person name="Saerens B."/>
            <person name="Vaneechoutte M."/>
            <person name="Walker B."/>
            <person name="Young S."/>
            <person name="Zeng Q."/>
            <person name="Gargeya S."/>
            <person name="Fitzgerald M."/>
            <person name="Haas B."/>
            <person name="Abouelleil A."/>
            <person name="Allen A.W."/>
            <person name="Alvarado L."/>
            <person name="Arachchi H.M."/>
            <person name="Berlin A.M."/>
            <person name="Chapman S.B."/>
            <person name="Gainer-Dewar J."/>
            <person name="Goldberg J."/>
            <person name="Griggs A."/>
            <person name="Gujja S."/>
            <person name="Hansen M."/>
            <person name="Howarth C."/>
            <person name="Imamovic A."/>
            <person name="Ireland A."/>
            <person name="Larimer J."/>
            <person name="McCowan C."/>
            <person name="Murphy C."/>
            <person name="Pearson M."/>
            <person name="Poon T.W."/>
            <person name="Priest M."/>
            <person name="Roberts A."/>
            <person name="Saif S."/>
            <person name="Shea T."/>
            <person name="Sisk P."/>
            <person name="Sykes S."/>
            <person name="Wortman J."/>
            <person name="Nusbaum C."/>
            <person name="Birren B."/>
        </authorList>
    </citation>
    <scope>NUCLEOTIDE SEQUENCE [LARGE SCALE GENOMIC DNA]</scope>
    <source>
        <strain evidence="3 4">ACS-093-V-SCH5</strain>
    </source>
</reference>
<dbReference type="Pfam" id="PF08275">
    <property type="entry name" value="DNAG_N"/>
    <property type="match status" value="1"/>
</dbReference>
<dbReference type="SUPFAM" id="SSF56731">
    <property type="entry name" value="DNA primase core"/>
    <property type="match status" value="1"/>
</dbReference>
<dbReference type="CDD" id="cd03364">
    <property type="entry name" value="TOPRIM_DnaG_primases"/>
    <property type="match status" value="1"/>
</dbReference>
<evidence type="ECO:0000259" key="2">
    <source>
        <dbReference type="SMART" id="SM00493"/>
    </source>
</evidence>
<name>S2VYS7_9ACTN</name>
<dbReference type="SMART" id="SM00493">
    <property type="entry name" value="TOPRIM"/>
    <property type="match status" value="1"/>
</dbReference>
<feature type="domain" description="Toprim" evidence="2">
    <location>
        <begin position="270"/>
        <end position="354"/>
    </location>
</feature>
<dbReference type="Proteomes" id="UP000014417">
    <property type="component" value="Unassembled WGS sequence"/>
</dbReference>
<dbReference type="PATRIC" id="fig|883161.3.peg.1569"/>